<dbReference type="EMBL" id="VRTY01000163">
    <property type="protein sequence ID" value="TXK21637.1"/>
    <property type="molecule type" value="Genomic_DNA"/>
</dbReference>
<dbReference type="CDD" id="cd00165">
    <property type="entry name" value="S4"/>
    <property type="match status" value="1"/>
</dbReference>
<keyword evidence="3" id="KW-0694">RNA-binding</keyword>
<feature type="compositionally biased region" description="Low complexity" evidence="4">
    <location>
        <begin position="275"/>
        <end position="291"/>
    </location>
</feature>
<dbReference type="FunFam" id="3.10.290.10:FF:000003">
    <property type="entry name" value="Pseudouridine synthase"/>
    <property type="match status" value="1"/>
</dbReference>
<evidence type="ECO:0000256" key="4">
    <source>
        <dbReference type="SAM" id="MobiDB-lite"/>
    </source>
</evidence>
<dbReference type="NCBIfam" id="TIGR00093">
    <property type="entry name" value="pseudouridine synthase"/>
    <property type="match status" value="1"/>
</dbReference>
<sequence length="334" mass="36562">MEPKRLNKFISDSGMCSRREADKLLEQGRVTVNGKLPKPGTMVTAKDKVRVDDQLLNVREEEPVMLAFHKPAGIAVTTDLSVRNNIIRALNYPASILPIGHLDRDEEGLIFLSNDSEVVRKMTKADNRFQKEYVVHVDKPITSEFLTKLGSSGENTEPGEEQKHATVTKEATTRFRIVLEPGTNHHVKRMCEALGYKVQHLQRVRIESIKLAKLPGGHWRAMTESEIAQITSILAQKYSKPTAAAKGRGGAKTYSKTRTEATGSSRTRETSALVRPAARPEAPARRGAAKPAAERGTRGAAKSAPRPTDRKSSSGPKSNTGRGSSAKGAPKRGR</sequence>
<dbReference type="RefSeq" id="WP_147924174.1">
    <property type="nucleotide sequence ID" value="NZ_VRTY01000163.1"/>
</dbReference>
<dbReference type="GO" id="GO:0003723">
    <property type="term" value="F:RNA binding"/>
    <property type="evidence" value="ECO:0007669"/>
    <property type="project" value="UniProtKB-KW"/>
</dbReference>
<dbReference type="SMART" id="SM00363">
    <property type="entry name" value="S4"/>
    <property type="match status" value="1"/>
</dbReference>
<dbReference type="InterPro" id="IPR002942">
    <property type="entry name" value="S4_RNA-bd"/>
</dbReference>
<dbReference type="InterPro" id="IPR050343">
    <property type="entry name" value="RsuA_PseudoU_synthase"/>
</dbReference>
<dbReference type="Pfam" id="PF01479">
    <property type="entry name" value="S4"/>
    <property type="match status" value="1"/>
</dbReference>
<dbReference type="Pfam" id="PF00849">
    <property type="entry name" value="PseudoU_synth_2"/>
    <property type="match status" value="1"/>
</dbReference>
<protein>
    <submittedName>
        <fullName evidence="6">Pseudouridine synthase</fullName>
    </submittedName>
</protein>
<dbReference type="SUPFAM" id="SSF55120">
    <property type="entry name" value="Pseudouridine synthase"/>
    <property type="match status" value="1"/>
</dbReference>
<dbReference type="Gene3D" id="3.30.70.1560">
    <property type="entry name" value="Alpha-L RNA-binding motif"/>
    <property type="match status" value="1"/>
</dbReference>
<keyword evidence="2" id="KW-0413">Isomerase</keyword>
<dbReference type="InterPro" id="IPR042092">
    <property type="entry name" value="PsdUridine_s_RsuA/RluB/E/F_cat"/>
</dbReference>
<dbReference type="InterPro" id="IPR020103">
    <property type="entry name" value="PsdUridine_synth_cat_dom_sf"/>
</dbReference>
<dbReference type="InterPro" id="IPR036986">
    <property type="entry name" value="S4_RNA-bd_sf"/>
</dbReference>
<feature type="domain" description="RNA-binding S4" evidence="5">
    <location>
        <begin position="4"/>
        <end position="60"/>
    </location>
</feature>
<proteinExistence type="inferred from homology"/>
<evidence type="ECO:0000256" key="1">
    <source>
        <dbReference type="ARBA" id="ARBA00008348"/>
    </source>
</evidence>
<reference evidence="6 7" key="1">
    <citation type="submission" date="2019-08" db="EMBL/GenBank/DDBJ databases">
        <authorList>
            <person name="Shi S."/>
        </authorList>
    </citation>
    <scope>NUCLEOTIDE SEQUENCE [LARGE SCALE GENOMIC DNA]</scope>
    <source>
        <strain evidence="6 7">GY10130</strain>
    </source>
</reference>
<dbReference type="InterPro" id="IPR020094">
    <property type="entry name" value="TruA/RsuA/RluB/E/F_N"/>
</dbReference>
<dbReference type="InterPro" id="IPR006145">
    <property type="entry name" value="PsdUridine_synth_RsuA/RluA"/>
</dbReference>
<dbReference type="InterPro" id="IPR000748">
    <property type="entry name" value="PsdUridine_synth_RsuA/RluB/E/F"/>
</dbReference>
<dbReference type="PROSITE" id="PS50889">
    <property type="entry name" value="S4"/>
    <property type="match status" value="1"/>
</dbReference>
<dbReference type="AlphaFoldDB" id="A0A5C8IKE2"/>
<dbReference type="GO" id="GO:0120159">
    <property type="term" value="F:rRNA pseudouridine synthase activity"/>
    <property type="evidence" value="ECO:0007669"/>
    <property type="project" value="UniProtKB-ARBA"/>
</dbReference>
<dbReference type="PANTHER" id="PTHR47683">
    <property type="entry name" value="PSEUDOURIDINE SYNTHASE FAMILY PROTEIN-RELATED"/>
    <property type="match status" value="1"/>
</dbReference>
<dbReference type="GO" id="GO:0000455">
    <property type="term" value="P:enzyme-directed rRNA pseudouridine synthesis"/>
    <property type="evidence" value="ECO:0007669"/>
    <property type="project" value="UniProtKB-ARBA"/>
</dbReference>
<dbReference type="PANTHER" id="PTHR47683:SF2">
    <property type="entry name" value="RNA-BINDING S4 DOMAIN-CONTAINING PROTEIN"/>
    <property type="match status" value="1"/>
</dbReference>
<feature type="region of interest" description="Disordered" evidence="4">
    <location>
        <begin position="239"/>
        <end position="334"/>
    </location>
</feature>
<evidence type="ECO:0000259" key="5">
    <source>
        <dbReference type="SMART" id="SM00363"/>
    </source>
</evidence>
<gene>
    <name evidence="6" type="ORF">FVR03_23270</name>
</gene>
<dbReference type="Gene3D" id="3.10.290.10">
    <property type="entry name" value="RNA-binding S4 domain"/>
    <property type="match status" value="1"/>
</dbReference>
<evidence type="ECO:0000313" key="7">
    <source>
        <dbReference type="Proteomes" id="UP000321926"/>
    </source>
</evidence>
<evidence type="ECO:0000313" key="6">
    <source>
        <dbReference type="EMBL" id="TXK21637.1"/>
    </source>
</evidence>
<evidence type="ECO:0000256" key="2">
    <source>
        <dbReference type="ARBA" id="ARBA00023235"/>
    </source>
</evidence>
<comment type="similarity">
    <text evidence="1">Belongs to the pseudouridine synthase RsuA family.</text>
</comment>
<dbReference type="OrthoDB" id="1012272at2"/>
<organism evidence="6 7">
    <name type="scientific">Pontibacter qinzhouensis</name>
    <dbReference type="NCBI Taxonomy" id="2603253"/>
    <lineage>
        <taxon>Bacteria</taxon>
        <taxon>Pseudomonadati</taxon>
        <taxon>Bacteroidota</taxon>
        <taxon>Cytophagia</taxon>
        <taxon>Cytophagales</taxon>
        <taxon>Hymenobacteraceae</taxon>
        <taxon>Pontibacter</taxon>
    </lineage>
</organism>
<accession>A0A5C8IKE2</accession>
<dbReference type="SUPFAM" id="SSF55174">
    <property type="entry name" value="Alpha-L RNA-binding motif"/>
    <property type="match status" value="1"/>
</dbReference>
<dbReference type="Gene3D" id="3.30.70.580">
    <property type="entry name" value="Pseudouridine synthase I, catalytic domain, N-terminal subdomain"/>
    <property type="match status" value="1"/>
</dbReference>
<name>A0A5C8IKE2_9BACT</name>
<feature type="compositionally biased region" description="Polar residues" evidence="4">
    <location>
        <begin position="313"/>
        <end position="323"/>
    </location>
</feature>
<keyword evidence="7" id="KW-1185">Reference proteome</keyword>
<feature type="compositionally biased region" description="Polar residues" evidence="4">
    <location>
        <begin position="254"/>
        <end position="265"/>
    </location>
</feature>
<evidence type="ECO:0000256" key="3">
    <source>
        <dbReference type="PROSITE-ProRule" id="PRU00182"/>
    </source>
</evidence>
<dbReference type="Proteomes" id="UP000321926">
    <property type="component" value="Unassembled WGS sequence"/>
</dbReference>
<comment type="caution">
    <text evidence="6">The sequence shown here is derived from an EMBL/GenBank/DDBJ whole genome shotgun (WGS) entry which is preliminary data.</text>
</comment>